<dbReference type="Proteomes" id="UP000265520">
    <property type="component" value="Unassembled WGS sequence"/>
</dbReference>
<sequence>TVVDSVSFVAAAVVVGEQPAAFVAFECWDTGQHLGWEYGLDQIQIAGSVECFEIKVVGVTGADWAKE</sequence>
<evidence type="ECO:0000313" key="1">
    <source>
        <dbReference type="EMBL" id="MCI12477.1"/>
    </source>
</evidence>
<reference evidence="1 2" key="1">
    <citation type="journal article" date="2018" name="Front. Plant Sci.">
        <title>Red Clover (Trifolium pratense) and Zigzag Clover (T. medium) - A Picture of Genomic Similarities and Differences.</title>
        <authorList>
            <person name="Dluhosova J."/>
            <person name="Istvanek J."/>
            <person name="Nedelnik J."/>
            <person name="Repkova J."/>
        </authorList>
    </citation>
    <scope>NUCLEOTIDE SEQUENCE [LARGE SCALE GENOMIC DNA]</scope>
    <source>
        <strain evidence="2">cv. 10/8</strain>
        <tissue evidence="1">Leaf</tissue>
    </source>
</reference>
<organism evidence="1 2">
    <name type="scientific">Trifolium medium</name>
    <dbReference type="NCBI Taxonomy" id="97028"/>
    <lineage>
        <taxon>Eukaryota</taxon>
        <taxon>Viridiplantae</taxon>
        <taxon>Streptophyta</taxon>
        <taxon>Embryophyta</taxon>
        <taxon>Tracheophyta</taxon>
        <taxon>Spermatophyta</taxon>
        <taxon>Magnoliopsida</taxon>
        <taxon>eudicotyledons</taxon>
        <taxon>Gunneridae</taxon>
        <taxon>Pentapetalae</taxon>
        <taxon>rosids</taxon>
        <taxon>fabids</taxon>
        <taxon>Fabales</taxon>
        <taxon>Fabaceae</taxon>
        <taxon>Papilionoideae</taxon>
        <taxon>50 kb inversion clade</taxon>
        <taxon>NPAAA clade</taxon>
        <taxon>Hologalegina</taxon>
        <taxon>IRL clade</taxon>
        <taxon>Trifolieae</taxon>
        <taxon>Trifolium</taxon>
    </lineage>
</organism>
<accession>A0A392PLG3</accession>
<feature type="non-terminal residue" evidence="1">
    <location>
        <position position="1"/>
    </location>
</feature>
<dbReference type="AlphaFoldDB" id="A0A392PLG3"/>
<proteinExistence type="predicted"/>
<evidence type="ECO:0000313" key="2">
    <source>
        <dbReference type="Proteomes" id="UP000265520"/>
    </source>
</evidence>
<protein>
    <submittedName>
        <fullName evidence="1">Uncharacterized protein</fullName>
    </submittedName>
</protein>
<comment type="caution">
    <text evidence="1">The sequence shown here is derived from an EMBL/GenBank/DDBJ whole genome shotgun (WGS) entry which is preliminary data.</text>
</comment>
<dbReference type="EMBL" id="LXQA010084321">
    <property type="protein sequence ID" value="MCI12477.1"/>
    <property type="molecule type" value="Genomic_DNA"/>
</dbReference>
<keyword evidence="2" id="KW-1185">Reference proteome</keyword>
<name>A0A392PLG3_9FABA</name>